<evidence type="ECO:0000313" key="2">
    <source>
        <dbReference type="EMBL" id="KAJ7367757.1"/>
    </source>
</evidence>
<gene>
    <name evidence="2" type="ORF">DFH08DRAFT_928161</name>
</gene>
<comment type="caution">
    <text evidence="2">The sequence shown here is derived from an EMBL/GenBank/DDBJ whole genome shotgun (WGS) entry which is preliminary data.</text>
</comment>
<name>A0AAD7ATP4_9AGAR</name>
<evidence type="ECO:0000256" key="1">
    <source>
        <dbReference type="SAM" id="MobiDB-lite"/>
    </source>
</evidence>
<evidence type="ECO:0000313" key="3">
    <source>
        <dbReference type="Proteomes" id="UP001218218"/>
    </source>
</evidence>
<accession>A0AAD7ATP4</accession>
<dbReference type="EMBL" id="JARIHO010000001">
    <property type="protein sequence ID" value="KAJ7367757.1"/>
    <property type="molecule type" value="Genomic_DNA"/>
</dbReference>
<proteinExistence type="predicted"/>
<sequence>MSLLRDVLKRGKPSSNGSGDGNLPLSSKRNVKSYASSVKSSGGASMRSLAESISSFYSTLTGSGPRVPKRRRADFSRLGVPEWYADDPPDLQAMPGTAGLSETLAFSIGHSTVMHPTDANMKSWLGVVLYSHAPPTNPMPMYHNGDKIAGEVRMILEKPESLSSIDVWFVLKSDSVIDTLKPPILTMTVNVWNRKKGDPSAVKAGSGPFKGKFPEGTFVFPFEFPALPNDTVVKHPDEERRKNKGRVPLPPTYFFSSVGSFSGNIKYTIGVNVSREGLTAIDEEFDVDVQYLPLARPLPRVRTPFPFLSTREDWPFAREVVGGWTLTPFGGRGRLGEELVEMEGILGIQEPAVYTAGQTLEFSLMLWSANPLMLEALAQPGAIEVGYYKSDVYALDALNPKNSSRKNRKLDRLAPGRIWLTDAGKPADDTPAPECALVKLPEPTGASPKSPTSPVAKVAPSSRMQQVWVADSEEADDGTLAGDAGDPELSKKGDDDEPPPSPTPSLDGLDDLEDPERVIRLDGEVRVPACSHPSFRFSSMAREYILHLLIRHPQYSHISPSATGIIAEVPVWYVLNRFGHLAPGAAQTQVDRATLPIKGAVIPVGDGAVRLPASVGHITTQKRPTFRAQRVAAF</sequence>
<feature type="region of interest" description="Disordered" evidence="1">
    <location>
        <begin position="1"/>
        <end position="45"/>
    </location>
</feature>
<reference evidence="2" key="1">
    <citation type="submission" date="2023-03" db="EMBL/GenBank/DDBJ databases">
        <title>Massive genome expansion in bonnet fungi (Mycena s.s.) driven by repeated elements and novel gene families across ecological guilds.</title>
        <authorList>
            <consortium name="Lawrence Berkeley National Laboratory"/>
            <person name="Harder C.B."/>
            <person name="Miyauchi S."/>
            <person name="Viragh M."/>
            <person name="Kuo A."/>
            <person name="Thoen E."/>
            <person name="Andreopoulos B."/>
            <person name="Lu D."/>
            <person name="Skrede I."/>
            <person name="Drula E."/>
            <person name="Henrissat B."/>
            <person name="Morin E."/>
            <person name="Kohler A."/>
            <person name="Barry K."/>
            <person name="LaButti K."/>
            <person name="Morin E."/>
            <person name="Salamov A."/>
            <person name="Lipzen A."/>
            <person name="Mereny Z."/>
            <person name="Hegedus B."/>
            <person name="Baldrian P."/>
            <person name="Stursova M."/>
            <person name="Weitz H."/>
            <person name="Taylor A."/>
            <person name="Grigoriev I.V."/>
            <person name="Nagy L.G."/>
            <person name="Martin F."/>
            <person name="Kauserud H."/>
        </authorList>
    </citation>
    <scope>NUCLEOTIDE SEQUENCE</scope>
    <source>
        <strain evidence="2">CBHHK002</strain>
    </source>
</reference>
<feature type="compositionally biased region" description="Polar residues" evidence="1">
    <location>
        <begin position="24"/>
        <end position="43"/>
    </location>
</feature>
<dbReference type="Gene3D" id="2.60.40.640">
    <property type="match status" value="1"/>
</dbReference>
<dbReference type="InterPro" id="IPR014752">
    <property type="entry name" value="Arrestin-like_C"/>
</dbReference>
<organism evidence="2 3">
    <name type="scientific">Mycena albidolilacea</name>
    <dbReference type="NCBI Taxonomy" id="1033008"/>
    <lineage>
        <taxon>Eukaryota</taxon>
        <taxon>Fungi</taxon>
        <taxon>Dikarya</taxon>
        <taxon>Basidiomycota</taxon>
        <taxon>Agaricomycotina</taxon>
        <taxon>Agaricomycetes</taxon>
        <taxon>Agaricomycetidae</taxon>
        <taxon>Agaricales</taxon>
        <taxon>Marasmiineae</taxon>
        <taxon>Mycenaceae</taxon>
        <taxon>Mycena</taxon>
    </lineage>
</organism>
<feature type="region of interest" description="Disordered" evidence="1">
    <location>
        <begin position="421"/>
        <end position="513"/>
    </location>
</feature>
<keyword evidence="3" id="KW-1185">Reference proteome</keyword>
<dbReference type="Proteomes" id="UP001218218">
    <property type="component" value="Unassembled WGS sequence"/>
</dbReference>
<dbReference type="AlphaFoldDB" id="A0AAD7ATP4"/>
<protein>
    <submittedName>
        <fullName evidence="2">Uncharacterized protein</fullName>
    </submittedName>
</protein>